<keyword evidence="2" id="KW-1185">Reference proteome</keyword>
<evidence type="ECO:0000313" key="2">
    <source>
        <dbReference type="Proteomes" id="UP001223501"/>
    </source>
</evidence>
<dbReference type="Gene3D" id="2.40.128.640">
    <property type="match status" value="1"/>
</dbReference>
<reference evidence="1 2" key="1">
    <citation type="submission" date="2022-09" db="EMBL/GenBank/DDBJ databases">
        <title>Whole genome sequencing analysis of tet(X)-positive Empedobacter falsenii YWS9-3.</title>
        <authorList>
            <person name="Chen C."/>
            <person name="Lv Y.-L."/>
        </authorList>
    </citation>
    <scope>NUCLEOTIDE SEQUENCE [LARGE SCALE GENOMIC DNA]</scope>
    <source>
        <strain evidence="1 2">YWS9-3_T</strain>
    </source>
</reference>
<dbReference type="Proteomes" id="UP001223501">
    <property type="component" value="Chromosome"/>
</dbReference>
<dbReference type="InterPro" id="IPR007298">
    <property type="entry name" value="Cu-R_lipoprotein_NlpE"/>
</dbReference>
<organism evidence="1 2">
    <name type="scientific">Empedobacter falsenii</name>
    <dbReference type="NCBI Taxonomy" id="343874"/>
    <lineage>
        <taxon>Bacteria</taxon>
        <taxon>Pseudomonadati</taxon>
        <taxon>Bacteroidota</taxon>
        <taxon>Flavobacteriia</taxon>
        <taxon>Flavobacteriales</taxon>
        <taxon>Weeksellaceae</taxon>
        <taxon>Empedobacter</taxon>
    </lineage>
</organism>
<dbReference type="RefSeq" id="WP_284582778.1">
    <property type="nucleotide sequence ID" value="NZ_CP106831.1"/>
</dbReference>
<name>A0ABY8V3G7_9FLAO</name>
<dbReference type="EMBL" id="CP106831">
    <property type="protein sequence ID" value="WIH96066.1"/>
    <property type="molecule type" value="Genomic_DNA"/>
</dbReference>
<dbReference type="PROSITE" id="PS51257">
    <property type="entry name" value="PROKAR_LIPOPROTEIN"/>
    <property type="match status" value="1"/>
</dbReference>
<evidence type="ECO:0000313" key="1">
    <source>
        <dbReference type="EMBL" id="WIH96066.1"/>
    </source>
</evidence>
<sequence>MKKIFLATFTIAAFVVSSCKNETESVNKEVENANDSLKMDTLSMEKSIQFDGIYKGTLPCFEKDCKEIEMEIKLLPNKGYVYSTKRLGLDKMAIMTTGTFQFKEDGNTIVFPEIANVPNAFLVEEGKITQLNKNQKKIESADSAKFVLTKEK</sequence>
<protein>
    <submittedName>
        <fullName evidence="1">Copper resistance protein NlpE N-terminal domain-containing protein</fullName>
    </submittedName>
</protein>
<dbReference type="Pfam" id="PF04170">
    <property type="entry name" value="NlpE"/>
    <property type="match status" value="1"/>
</dbReference>
<accession>A0ABY8V3G7</accession>
<gene>
    <name evidence="1" type="ORF">OBA43_07130</name>
</gene>
<proteinExistence type="predicted"/>